<dbReference type="STRING" id="1149755.A0A2J6RRF5"/>
<organism evidence="1 2">
    <name type="scientific">Hyaloscypha variabilis (strain UAMH 11265 / GT02V1 / F)</name>
    <name type="common">Meliniomyces variabilis</name>
    <dbReference type="NCBI Taxonomy" id="1149755"/>
    <lineage>
        <taxon>Eukaryota</taxon>
        <taxon>Fungi</taxon>
        <taxon>Dikarya</taxon>
        <taxon>Ascomycota</taxon>
        <taxon>Pezizomycotina</taxon>
        <taxon>Leotiomycetes</taxon>
        <taxon>Helotiales</taxon>
        <taxon>Hyaloscyphaceae</taxon>
        <taxon>Hyaloscypha</taxon>
        <taxon>Hyaloscypha variabilis</taxon>
    </lineage>
</organism>
<dbReference type="Proteomes" id="UP000235786">
    <property type="component" value="Unassembled WGS sequence"/>
</dbReference>
<dbReference type="OrthoDB" id="2687876at2759"/>
<evidence type="ECO:0000313" key="1">
    <source>
        <dbReference type="EMBL" id="PMD41096.1"/>
    </source>
</evidence>
<keyword evidence="2" id="KW-1185">Reference proteome</keyword>
<dbReference type="EMBL" id="KZ613944">
    <property type="protein sequence ID" value="PMD41096.1"/>
    <property type="molecule type" value="Genomic_DNA"/>
</dbReference>
<gene>
    <name evidence="1" type="ORF">L207DRAFT_511068</name>
</gene>
<proteinExistence type="predicted"/>
<evidence type="ECO:0000313" key="2">
    <source>
        <dbReference type="Proteomes" id="UP000235786"/>
    </source>
</evidence>
<evidence type="ECO:0008006" key="3">
    <source>
        <dbReference type="Google" id="ProtNLM"/>
    </source>
</evidence>
<dbReference type="InterPro" id="IPR011009">
    <property type="entry name" value="Kinase-like_dom_sf"/>
</dbReference>
<sequence length="345" mass="38298">MEAATLDSVSFSVLDAIPNRPGRQYAYYRILVASSAIKYLAFLPPKPIFAAIPDVRGERLGFTIVPRGDWNVGHLEHDTVTDRLVLQSTEKRALQGVADVWHLARVDCLSLGDALPRDELQCALKMNAAIYPGQFGASQVVVNMECYPDDIFGVIQETRVHSQIDGHGIGPKFLGHVTENTERVCGYMLESLPARPATIDDLQTCKSVLAKLHDRKIVYGHLSSQSFLIVDGQALLHGFGGSFATDHQPLFEREMDSVEDVLRRGSPSTQHLSDELYAGIFAISQRDDGVHPEVIRQAAEHGKITITEEEHRGLLRALREGIRETQRYTRPFKAIINKGAFSSNL</sequence>
<accession>A0A2J6RRF5</accession>
<dbReference type="SUPFAM" id="SSF56112">
    <property type="entry name" value="Protein kinase-like (PK-like)"/>
    <property type="match status" value="1"/>
</dbReference>
<reference evidence="1 2" key="1">
    <citation type="submission" date="2016-04" db="EMBL/GenBank/DDBJ databases">
        <title>A degradative enzymes factory behind the ericoid mycorrhizal symbiosis.</title>
        <authorList>
            <consortium name="DOE Joint Genome Institute"/>
            <person name="Martino E."/>
            <person name="Morin E."/>
            <person name="Grelet G."/>
            <person name="Kuo A."/>
            <person name="Kohler A."/>
            <person name="Daghino S."/>
            <person name="Barry K."/>
            <person name="Choi C."/>
            <person name="Cichocki N."/>
            <person name="Clum A."/>
            <person name="Copeland A."/>
            <person name="Hainaut M."/>
            <person name="Haridas S."/>
            <person name="Labutti K."/>
            <person name="Lindquist E."/>
            <person name="Lipzen A."/>
            <person name="Khouja H.-R."/>
            <person name="Murat C."/>
            <person name="Ohm R."/>
            <person name="Olson A."/>
            <person name="Spatafora J."/>
            <person name="Veneault-Fourrey C."/>
            <person name="Henrissat B."/>
            <person name="Grigoriev I."/>
            <person name="Martin F."/>
            <person name="Perotto S."/>
        </authorList>
    </citation>
    <scope>NUCLEOTIDE SEQUENCE [LARGE SCALE GENOMIC DNA]</scope>
    <source>
        <strain evidence="1 2">F</strain>
    </source>
</reference>
<name>A0A2J6RRF5_HYAVF</name>
<protein>
    <recommendedName>
        <fullName evidence="3">Protein kinase domain-containing protein</fullName>
    </recommendedName>
</protein>
<dbReference type="AlphaFoldDB" id="A0A2J6RRF5"/>